<protein>
    <submittedName>
        <fullName evidence="1">Uncharacterized protein</fullName>
    </submittedName>
</protein>
<evidence type="ECO:0000313" key="1">
    <source>
        <dbReference type="EMBL" id="OMO67948.1"/>
    </source>
</evidence>
<keyword evidence="2" id="KW-1185">Reference proteome</keyword>
<comment type="caution">
    <text evidence="1">The sequence shown here is derived from an EMBL/GenBank/DDBJ whole genome shotgun (WGS) entry which is preliminary data.</text>
</comment>
<gene>
    <name evidence="1" type="ORF">COLO4_29965</name>
</gene>
<dbReference type="AlphaFoldDB" id="A0A1R3HC55"/>
<evidence type="ECO:0000313" key="2">
    <source>
        <dbReference type="Proteomes" id="UP000187203"/>
    </source>
</evidence>
<dbReference type="Proteomes" id="UP000187203">
    <property type="component" value="Unassembled WGS sequence"/>
</dbReference>
<name>A0A1R3HC55_9ROSI</name>
<sequence>MAQQQVNLQFESVRDRKYVTLPAHAFTRDATNDTCGEE</sequence>
<dbReference type="EMBL" id="AWUE01020501">
    <property type="protein sequence ID" value="OMO67948.1"/>
    <property type="molecule type" value="Genomic_DNA"/>
</dbReference>
<accession>A0A1R3HC55</accession>
<organism evidence="1 2">
    <name type="scientific">Corchorus olitorius</name>
    <dbReference type="NCBI Taxonomy" id="93759"/>
    <lineage>
        <taxon>Eukaryota</taxon>
        <taxon>Viridiplantae</taxon>
        <taxon>Streptophyta</taxon>
        <taxon>Embryophyta</taxon>
        <taxon>Tracheophyta</taxon>
        <taxon>Spermatophyta</taxon>
        <taxon>Magnoliopsida</taxon>
        <taxon>eudicotyledons</taxon>
        <taxon>Gunneridae</taxon>
        <taxon>Pentapetalae</taxon>
        <taxon>rosids</taxon>
        <taxon>malvids</taxon>
        <taxon>Malvales</taxon>
        <taxon>Malvaceae</taxon>
        <taxon>Grewioideae</taxon>
        <taxon>Apeibeae</taxon>
        <taxon>Corchorus</taxon>
    </lineage>
</organism>
<reference evidence="2" key="1">
    <citation type="submission" date="2013-09" db="EMBL/GenBank/DDBJ databases">
        <title>Corchorus olitorius genome sequencing.</title>
        <authorList>
            <person name="Alam M."/>
            <person name="Haque M.S."/>
            <person name="Islam M.S."/>
            <person name="Emdad E.M."/>
            <person name="Islam M.M."/>
            <person name="Ahmed B."/>
            <person name="Halim A."/>
            <person name="Hossen Q.M.M."/>
            <person name="Hossain M.Z."/>
            <person name="Ahmed R."/>
            <person name="Khan M.M."/>
            <person name="Islam R."/>
            <person name="Rashid M.M."/>
            <person name="Khan S.A."/>
            <person name="Rahman M.S."/>
            <person name="Alam M."/>
            <person name="Yahiya A.S."/>
            <person name="Khan M.S."/>
            <person name="Azam M.S."/>
            <person name="Haque T."/>
            <person name="Lashkar M.Z.H."/>
            <person name="Akhand A.I."/>
            <person name="Morshed G."/>
            <person name="Roy S."/>
            <person name="Uddin K.S."/>
            <person name="Rabeya T."/>
            <person name="Hossain A.S."/>
            <person name="Chowdhury A."/>
            <person name="Snigdha A.R."/>
            <person name="Mortoza M.S."/>
            <person name="Matin S.A."/>
            <person name="Hoque S.M.E."/>
            <person name="Islam M.K."/>
            <person name="Roy D.K."/>
            <person name="Haider R."/>
            <person name="Moosa M.M."/>
            <person name="Elias S.M."/>
            <person name="Hasan A.M."/>
            <person name="Jahan S."/>
            <person name="Shafiuddin M."/>
            <person name="Mahmood N."/>
            <person name="Shommy N.S."/>
        </authorList>
    </citation>
    <scope>NUCLEOTIDE SEQUENCE [LARGE SCALE GENOMIC DNA]</scope>
    <source>
        <strain evidence="2">cv. O-4</strain>
    </source>
</reference>
<proteinExistence type="predicted"/>